<dbReference type="OMA" id="HPNWFGN"/>
<dbReference type="EMBL" id="JH992970">
    <property type="protein sequence ID" value="EKX53196.1"/>
    <property type="molecule type" value="Genomic_DNA"/>
</dbReference>
<dbReference type="GO" id="GO:0016020">
    <property type="term" value="C:membrane"/>
    <property type="evidence" value="ECO:0007669"/>
    <property type="project" value="TreeGrafter"/>
</dbReference>
<name>L1JX85_GUITC</name>
<dbReference type="EnsemblProtists" id="EKX53196">
    <property type="protein sequence ID" value="EKX53196"/>
    <property type="gene ID" value="GUITHDRAFT_64485"/>
</dbReference>
<sequence length="269" mass="29519">MTISSLANAGGLVTSAAIVGGMNVVGFAITALTGTHLVTDLIGTGSFAISSIASLLIGHGGGTRALVSTVCITTWSIRLASFLFLRILKTKKDARLSEVFSTPFKMMLFWFASAMWGFVCLIPHSMLCFQKEEVAMRGVDWLMTSCFAAGFAIESVADWQKWIHKRSKESAHTLCRSGLWSLSRHPNYFGEILVWTALCALDASGLRSLNEILLSFLSPAFISWLLISVSGVPLAEKKMEKRFGSDEDYRLYKANTPLLVPNILKLLRK</sequence>
<dbReference type="GeneID" id="17310053"/>
<feature type="transmembrane region" description="Helical" evidence="1">
    <location>
        <begin position="65"/>
        <end position="85"/>
    </location>
</feature>
<accession>L1JX85</accession>
<reference evidence="2 4" key="1">
    <citation type="journal article" date="2012" name="Nature">
        <title>Algal genomes reveal evolutionary mosaicism and the fate of nucleomorphs.</title>
        <authorList>
            <consortium name="DOE Joint Genome Institute"/>
            <person name="Curtis B.A."/>
            <person name="Tanifuji G."/>
            <person name="Burki F."/>
            <person name="Gruber A."/>
            <person name="Irimia M."/>
            <person name="Maruyama S."/>
            <person name="Arias M.C."/>
            <person name="Ball S.G."/>
            <person name="Gile G.H."/>
            <person name="Hirakawa Y."/>
            <person name="Hopkins J.F."/>
            <person name="Kuo A."/>
            <person name="Rensing S.A."/>
            <person name="Schmutz J."/>
            <person name="Symeonidi A."/>
            <person name="Elias M."/>
            <person name="Eveleigh R.J."/>
            <person name="Herman E.K."/>
            <person name="Klute M.J."/>
            <person name="Nakayama T."/>
            <person name="Obornik M."/>
            <person name="Reyes-Prieto A."/>
            <person name="Armbrust E.V."/>
            <person name="Aves S.J."/>
            <person name="Beiko R.G."/>
            <person name="Coutinho P."/>
            <person name="Dacks J.B."/>
            <person name="Durnford D.G."/>
            <person name="Fast N.M."/>
            <person name="Green B.R."/>
            <person name="Grisdale C.J."/>
            <person name="Hempel F."/>
            <person name="Henrissat B."/>
            <person name="Hoppner M.P."/>
            <person name="Ishida K."/>
            <person name="Kim E."/>
            <person name="Koreny L."/>
            <person name="Kroth P.G."/>
            <person name="Liu Y."/>
            <person name="Malik S.B."/>
            <person name="Maier U.G."/>
            <person name="McRose D."/>
            <person name="Mock T."/>
            <person name="Neilson J.A."/>
            <person name="Onodera N.T."/>
            <person name="Poole A.M."/>
            <person name="Pritham E.J."/>
            <person name="Richards T.A."/>
            <person name="Rocap G."/>
            <person name="Roy S.W."/>
            <person name="Sarai C."/>
            <person name="Schaack S."/>
            <person name="Shirato S."/>
            <person name="Slamovits C.H."/>
            <person name="Spencer D.F."/>
            <person name="Suzuki S."/>
            <person name="Worden A.Z."/>
            <person name="Zauner S."/>
            <person name="Barry K."/>
            <person name="Bell C."/>
            <person name="Bharti A.K."/>
            <person name="Crow J.A."/>
            <person name="Grimwood J."/>
            <person name="Kramer R."/>
            <person name="Lindquist E."/>
            <person name="Lucas S."/>
            <person name="Salamov A."/>
            <person name="McFadden G.I."/>
            <person name="Lane C.E."/>
            <person name="Keeling P.J."/>
            <person name="Gray M.W."/>
            <person name="Grigoriev I.V."/>
            <person name="Archibald J.M."/>
        </authorList>
    </citation>
    <scope>NUCLEOTIDE SEQUENCE</scope>
    <source>
        <strain evidence="2 4">CCMP2712</strain>
    </source>
</reference>
<dbReference type="PANTHER" id="PTHR32251">
    <property type="entry name" value="3-OXO-5-ALPHA-STEROID 4-DEHYDROGENASE"/>
    <property type="match status" value="1"/>
</dbReference>
<dbReference type="AlphaFoldDB" id="L1JX85"/>
<dbReference type="PANTHER" id="PTHR32251:SF17">
    <property type="entry name" value="STEROID 5-ALPHA REDUCTASE C-TERMINAL DOMAIN-CONTAINING PROTEIN"/>
    <property type="match status" value="1"/>
</dbReference>
<protein>
    <submittedName>
        <fullName evidence="2 3">Uncharacterized protein</fullName>
    </submittedName>
</protein>
<dbReference type="Proteomes" id="UP000011087">
    <property type="component" value="Unassembled WGS sequence"/>
</dbReference>
<dbReference type="Pfam" id="PF06966">
    <property type="entry name" value="DUF1295"/>
    <property type="match status" value="1"/>
</dbReference>
<feature type="transmembrane region" description="Helical" evidence="1">
    <location>
        <begin position="106"/>
        <end position="126"/>
    </location>
</feature>
<reference evidence="3" key="3">
    <citation type="submission" date="2015-06" db="UniProtKB">
        <authorList>
            <consortium name="EnsemblProtists"/>
        </authorList>
    </citation>
    <scope>IDENTIFICATION</scope>
</reference>
<dbReference type="KEGG" id="gtt:GUITHDRAFT_64485"/>
<proteinExistence type="predicted"/>
<evidence type="ECO:0000313" key="2">
    <source>
        <dbReference type="EMBL" id="EKX53196.1"/>
    </source>
</evidence>
<dbReference type="Gene3D" id="1.20.120.1630">
    <property type="match status" value="1"/>
</dbReference>
<keyword evidence="1" id="KW-0472">Membrane</keyword>
<dbReference type="eggNOG" id="KOG4650">
    <property type="taxonomic scope" value="Eukaryota"/>
</dbReference>
<evidence type="ECO:0000313" key="4">
    <source>
        <dbReference type="Proteomes" id="UP000011087"/>
    </source>
</evidence>
<reference evidence="4" key="2">
    <citation type="submission" date="2012-11" db="EMBL/GenBank/DDBJ databases">
        <authorList>
            <person name="Kuo A."/>
            <person name="Curtis B.A."/>
            <person name="Tanifuji G."/>
            <person name="Burki F."/>
            <person name="Gruber A."/>
            <person name="Irimia M."/>
            <person name="Maruyama S."/>
            <person name="Arias M.C."/>
            <person name="Ball S.G."/>
            <person name="Gile G.H."/>
            <person name="Hirakawa Y."/>
            <person name="Hopkins J.F."/>
            <person name="Rensing S.A."/>
            <person name="Schmutz J."/>
            <person name="Symeonidi A."/>
            <person name="Elias M."/>
            <person name="Eveleigh R.J."/>
            <person name="Herman E.K."/>
            <person name="Klute M.J."/>
            <person name="Nakayama T."/>
            <person name="Obornik M."/>
            <person name="Reyes-Prieto A."/>
            <person name="Armbrust E.V."/>
            <person name="Aves S.J."/>
            <person name="Beiko R.G."/>
            <person name="Coutinho P."/>
            <person name="Dacks J.B."/>
            <person name="Durnford D.G."/>
            <person name="Fast N.M."/>
            <person name="Green B.R."/>
            <person name="Grisdale C."/>
            <person name="Hempe F."/>
            <person name="Henrissat B."/>
            <person name="Hoppner M.P."/>
            <person name="Ishida K.-I."/>
            <person name="Kim E."/>
            <person name="Koreny L."/>
            <person name="Kroth P.G."/>
            <person name="Liu Y."/>
            <person name="Malik S.-B."/>
            <person name="Maier U.G."/>
            <person name="McRose D."/>
            <person name="Mock T."/>
            <person name="Neilson J.A."/>
            <person name="Onodera N.T."/>
            <person name="Poole A.M."/>
            <person name="Pritham E.J."/>
            <person name="Richards T.A."/>
            <person name="Rocap G."/>
            <person name="Roy S.W."/>
            <person name="Sarai C."/>
            <person name="Schaack S."/>
            <person name="Shirato S."/>
            <person name="Slamovits C.H."/>
            <person name="Spencer D.F."/>
            <person name="Suzuki S."/>
            <person name="Worden A.Z."/>
            <person name="Zauner S."/>
            <person name="Barry K."/>
            <person name="Bell C."/>
            <person name="Bharti A.K."/>
            <person name="Crow J.A."/>
            <person name="Grimwood J."/>
            <person name="Kramer R."/>
            <person name="Lindquist E."/>
            <person name="Lucas S."/>
            <person name="Salamov A."/>
            <person name="McFadden G.I."/>
            <person name="Lane C.E."/>
            <person name="Keeling P.J."/>
            <person name="Gray M.W."/>
            <person name="Grigoriev I.V."/>
            <person name="Archibald J.M."/>
        </authorList>
    </citation>
    <scope>NUCLEOTIDE SEQUENCE</scope>
    <source>
        <strain evidence="4">CCMP2712</strain>
    </source>
</reference>
<evidence type="ECO:0000256" key="1">
    <source>
        <dbReference type="SAM" id="Phobius"/>
    </source>
</evidence>
<dbReference type="HOGENOM" id="CLU_043418_1_0_1"/>
<dbReference type="InterPro" id="IPR010721">
    <property type="entry name" value="UstE-like"/>
</dbReference>
<dbReference type="PaxDb" id="55529-EKX53196"/>
<dbReference type="PROSITE" id="PS50244">
    <property type="entry name" value="S5A_REDUCTASE"/>
    <property type="match status" value="1"/>
</dbReference>
<keyword evidence="4" id="KW-1185">Reference proteome</keyword>
<organism evidence="2">
    <name type="scientific">Guillardia theta (strain CCMP2712)</name>
    <name type="common">Cryptophyte</name>
    <dbReference type="NCBI Taxonomy" id="905079"/>
    <lineage>
        <taxon>Eukaryota</taxon>
        <taxon>Cryptophyceae</taxon>
        <taxon>Pyrenomonadales</taxon>
        <taxon>Geminigeraceae</taxon>
        <taxon>Guillardia</taxon>
    </lineage>
</organism>
<feature type="transmembrane region" description="Helical" evidence="1">
    <location>
        <begin position="6"/>
        <end position="29"/>
    </location>
</feature>
<keyword evidence="1" id="KW-0812">Transmembrane</keyword>
<dbReference type="RefSeq" id="XP_005840176.1">
    <property type="nucleotide sequence ID" value="XM_005840119.1"/>
</dbReference>
<gene>
    <name evidence="2" type="ORF">GUITHDRAFT_64485</name>
</gene>
<feature type="transmembrane region" description="Helical" evidence="1">
    <location>
        <begin position="41"/>
        <end position="59"/>
    </location>
</feature>
<feature type="transmembrane region" description="Helical" evidence="1">
    <location>
        <begin position="212"/>
        <end position="235"/>
    </location>
</feature>
<keyword evidence="1" id="KW-1133">Transmembrane helix</keyword>
<evidence type="ECO:0000313" key="3">
    <source>
        <dbReference type="EnsemblProtists" id="EKX53196"/>
    </source>
</evidence>
<dbReference type="OrthoDB" id="201504at2759"/>